<dbReference type="OrthoDB" id="2415854at2759"/>
<feature type="domain" description="Glycogen debranching enzyme glucanotransferase" evidence="1">
    <location>
        <begin position="10"/>
        <end position="136"/>
    </location>
</feature>
<organism evidence="2 3">
    <name type="scientific">Streblomastix strix</name>
    <dbReference type="NCBI Taxonomy" id="222440"/>
    <lineage>
        <taxon>Eukaryota</taxon>
        <taxon>Metamonada</taxon>
        <taxon>Preaxostyla</taxon>
        <taxon>Oxymonadida</taxon>
        <taxon>Streblomastigidae</taxon>
        <taxon>Streblomastix</taxon>
    </lineage>
</organism>
<dbReference type="InterPro" id="IPR032792">
    <property type="entry name" value="AGL_glucanoTrfase"/>
</dbReference>
<protein>
    <recommendedName>
        <fullName evidence="1">Glycogen debranching enzyme glucanotransferase domain-containing protein</fullName>
    </recommendedName>
</protein>
<evidence type="ECO:0000313" key="3">
    <source>
        <dbReference type="Proteomes" id="UP000324800"/>
    </source>
</evidence>
<accession>A0A5J4PL31</accession>
<dbReference type="InterPro" id="IPR010401">
    <property type="entry name" value="AGL/Gdb1"/>
</dbReference>
<dbReference type="Pfam" id="PF14701">
    <property type="entry name" value="hDGE_amylase"/>
    <property type="match status" value="1"/>
</dbReference>
<sequence>MPITTNRAELVHFRLWEYRVIDVEDAVTAFKQQIPRGFRNGSQQFPSIEEVDYKVSTEFIFEDGTYGRWGNKVNVRSALNYFLQFNLSAEELTNQFHNCLNRINLNRYAEYDQDIQSVVNNVSNTCKYERLDPSGP</sequence>
<dbReference type="Proteomes" id="UP000324800">
    <property type="component" value="Unassembled WGS sequence"/>
</dbReference>
<dbReference type="GO" id="GO:0005980">
    <property type="term" value="P:glycogen catabolic process"/>
    <property type="evidence" value="ECO:0007669"/>
    <property type="project" value="InterPro"/>
</dbReference>
<evidence type="ECO:0000313" key="2">
    <source>
        <dbReference type="EMBL" id="KAA6310286.1"/>
    </source>
</evidence>
<name>A0A5J4PL31_9EUKA</name>
<feature type="non-terminal residue" evidence="2">
    <location>
        <position position="136"/>
    </location>
</feature>
<gene>
    <name evidence="2" type="ORF">EZS28_056337</name>
</gene>
<dbReference type="GO" id="GO:0004134">
    <property type="term" value="F:4-alpha-glucanotransferase activity"/>
    <property type="evidence" value="ECO:0007669"/>
    <property type="project" value="InterPro"/>
</dbReference>
<evidence type="ECO:0000259" key="1">
    <source>
        <dbReference type="Pfam" id="PF14701"/>
    </source>
</evidence>
<dbReference type="GO" id="GO:0004135">
    <property type="term" value="F:amylo-alpha-1,6-glucosidase activity"/>
    <property type="evidence" value="ECO:0007669"/>
    <property type="project" value="InterPro"/>
</dbReference>
<comment type="caution">
    <text evidence="2">The sequence shown here is derived from an EMBL/GenBank/DDBJ whole genome shotgun (WGS) entry which is preliminary data.</text>
</comment>
<dbReference type="PANTHER" id="PTHR10569:SF2">
    <property type="entry name" value="GLYCOGEN DEBRANCHING ENZYME"/>
    <property type="match status" value="1"/>
</dbReference>
<reference evidence="2 3" key="1">
    <citation type="submission" date="2019-03" db="EMBL/GenBank/DDBJ databases">
        <title>Single cell metagenomics reveals metabolic interactions within the superorganism composed of flagellate Streblomastix strix and complex community of Bacteroidetes bacteria on its surface.</title>
        <authorList>
            <person name="Treitli S.C."/>
            <person name="Kolisko M."/>
            <person name="Husnik F."/>
            <person name="Keeling P."/>
            <person name="Hampl V."/>
        </authorList>
    </citation>
    <scope>NUCLEOTIDE SEQUENCE [LARGE SCALE GENOMIC DNA]</scope>
    <source>
        <strain evidence="2">ST1C</strain>
    </source>
</reference>
<dbReference type="PANTHER" id="PTHR10569">
    <property type="entry name" value="GLYCOGEN DEBRANCHING ENZYME"/>
    <property type="match status" value="1"/>
</dbReference>
<dbReference type="EMBL" id="SNRW01049838">
    <property type="protein sequence ID" value="KAA6310286.1"/>
    <property type="molecule type" value="Genomic_DNA"/>
</dbReference>
<proteinExistence type="predicted"/>
<dbReference type="AlphaFoldDB" id="A0A5J4PL31"/>